<dbReference type="HOGENOM" id="CLU_034348_0_0_2"/>
<dbReference type="Proteomes" id="UP000028781">
    <property type="component" value="Chromosome"/>
</dbReference>
<dbReference type="CDD" id="cd02761">
    <property type="entry name" value="MopB_FmdB-FwdB"/>
    <property type="match status" value="1"/>
</dbReference>
<evidence type="ECO:0000256" key="1">
    <source>
        <dbReference type="ARBA" id="ARBA00023002"/>
    </source>
</evidence>
<dbReference type="NCBIfam" id="TIGR03129">
    <property type="entry name" value="one_C_dehyd_B"/>
    <property type="match status" value="1"/>
</dbReference>
<dbReference type="GO" id="GO:0022904">
    <property type="term" value="P:respiratory electron transport chain"/>
    <property type="evidence" value="ECO:0007669"/>
    <property type="project" value="TreeGrafter"/>
</dbReference>
<keyword evidence="4" id="KW-1185">Reference proteome</keyword>
<dbReference type="GO" id="GO:0018493">
    <property type="term" value="F:formylmethanofuran dehydrogenase activity"/>
    <property type="evidence" value="ECO:0007669"/>
    <property type="project" value="InterPro"/>
</dbReference>
<accession>A0A076LKS8</accession>
<protein>
    <submittedName>
        <fullName evidence="3">Formylmethanofuran dehydrogenase subunit B</fullName>
    </submittedName>
</protein>
<dbReference type="EMBL" id="CP009149">
    <property type="protein sequence ID" value="AIJ06259.1"/>
    <property type="molecule type" value="Genomic_DNA"/>
</dbReference>
<dbReference type="AlphaFoldDB" id="A0A076LKS8"/>
<reference evidence="3 4" key="1">
    <citation type="journal article" date="2015" name="Int. J. Syst. Evol. Microbiol.">
        <title>M ethanocaldococcus bathoardescens sp. nov., a hyperthermophilic methanogen isolated from a volcanically active deep-sea hydrothermal vent.</title>
        <authorList>
            <person name="Stewart L.C."/>
            <person name="Jung J.H."/>
            <person name="Kim Y.T."/>
            <person name="Kwon S.W."/>
            <person name="Park C.S."/>
            <person name="Holden J.F."/>
        </authorList>
    </citation>
    <scope>NUCLEOTIDE SEQUENCE [LARGE SCALE GENOMIC DNA]</scope>
    <source>
        <strain evidence="3 4">JH146</strain>
    </source>
</reference>
<dbReference type="Pfam" id="PF00384">
    <property type="entry name" value="Molybdopterin"/>
    <property type="match status" value="1"/>
</dbReference>
<dbReference type="STRING" id="1301915.JH146_1417"/>
<dbReference type="SUPFAM" id="SSF53706">
    <property type="entry name" value="Formate dehydrogenase/DMSO reductase, domains 1-3"/>
    <property type="match status" value="1"/>
</dbReference>
<dbReference type="GO" id="GO:0003954">
    <property type="term" value="F:NADH dehydrogenase activity"/>
    <property type="evidence" value="ECO:0007669"/>
    <property type="project" value="TreeGrafter"/>
</dbReference>
<feature type="domain" description="Molybdopterin oxidoreductase" evidence="2">
    <location>
        <begin position="19"/>
        <end position="262"/>
    </location>
</feature>
<dbReference type="Gene3D" id="3.40.228.10">
    <property type="entry name" value="Dimethylsulfoxide Reductase, domain 2"/>
    <property type="match status" value="2"/>
</dbReference>
<dbReference type="GO" id="GO:0015948">
    <property type="term" value="P:methanogenesis"/>
    <property type="evidence" value="ECO:0007669"/>
    <property type="project" value="InterPro"/>
</dbReference>
<dbReference type="PANTHER" id="PTHR43105:SF14">
    <property type="entry name" value="FORMATE DEHYDROGENASE H"/>
    <property type="match status" value="1"/>
</dbReference>
<evidence type="ECO:0000259" key="2">
    <source>
        <dbReference type="Pfam" id="PF00384"/>
    </source>
</evidence>
<dbReference type="PANTHER" id="PTHR43105">
    <property type="entry name" value="RESPIRATORY NITRATE REDUCTASE"/>
    <property type="match status" value="1"/>
</dbReference>
<name>A0A076LKS8_9EURY</name>
<dbReference type="KEGG" id="mjh:JH146_1417"/>
<sequence length="317" mass="35574">MGVQEAGLPGCTAGEVKNRADLIIFWGCNPMHSHPRHMSRYSVFARGYWTERGRKDRKIVVVDPRKTDTAKLADLHVQLKPNTDYEMFSALLTILRGKKPHHSVEKITGVPIEVMEEMVEWMKNAKFVKIYGGLGLPASRGGHRNIECVLTLVRELNKYTKCAIGALRGHCNVNGFNQVASYMYGYPYGLDFARGYPRYNPGEFTFADLLREREIDAVLVVAADIVAHTPKDCAKYLNEIPMVCIDIAPGPTPYASDVVLPGVIDGMECGATFYRFDGLTLYAKPFTTSPFPFTKSNEDTLRQIFVKVKEIKEGKKN</sequence>
<dbReference type="InterPro" id="IPR050123">
    <property type="entry name" value="Prok_molybdopt-oxidoreductase"/>
</dbReference>
<dbReference type="InterPro" id="IPR016457">
    <property type="entry name" value="Formylmethanofuran_DH_bsu"/>
</dbReference>
<gene>
    <name evidence="3" type="ORF">JH146_1417</name>
</gene>
<keyword evidence="1" id="KW-0560">Oxidoreductase</keyword>
<evidence type="ECO:0000313" key="4">
    <source>
        <dbReference type="Proteomes" id="UP000028781"/>
    </source>
</evidence>
<organism evidence="3 4">
    <name type="scientific">Methanocaldococcus bathoardescens</name>
    <dbReference type="NCBI Taxonomy" id="1301915"/>
    <lineage>
        <taxon>Archaea</taxon>
        <taxon>Methanobacteriati</taxon>
        <taxon>Methanobacteriota</taxon>
        <taxon>Methanomada group</taxon>
        <taxon>Methanococci</taxon>
        <taxon>Methanococcales</taxon>
        <taxon>Methanocaldococcaceae</taxon>
        <taxon>Methanocaldococcus</taxon>
    </lineage>
</organism>
<dbReference type="GO" id="GO:0016020">
    <property type="term" value="C:membrane"/>
    <property type="evidence" value="ECO:0007669"/>
    <property type="project" value="TreeGrafter"/>
</dbReference>
<proteinExistence type="predicted"/>
<evidence type="ECO:0000313" key="3">
    <source>
        <dbReference type="EMBL" id="AIJ06259.1"/>
    </source>
</evidence>
<dbReference type="InterPro" id="IPR006656">
    <property type="entry name" value="Mopterin_OxRdtase"/>
</dbReference>